<dbReference type="STRING" id="1437425.CSEC_0287"/>
<dbReference type="Pfam" id="PF12732">
    <property type="entry name" value="YtxH"/>
    <property type="match status" value="1"/>
</dbReference>
<comment type="caution">
    <text evidence="2">The sequence shown here is derived from an EMBL/GenBank/DDBJ whole genome shotgun (WGS) entry which is preliminary data.</text>
</comment>
<reference evidence="2" key="2">
    <citation type="submission" date="2014-09" db="EMBL/GenBank/DDBJ databases">
        <title>Criblamydia sequanensis harbors a mega-plasmid encoding arsenite resistance.</title>
        <authorList>
            <person name="Bertelli C."/>
            <person name="Goesmann A."/>
            <person name="Greub G."/>
        </authorList>
    </citation>
    <scope>NUCLEOTIDE SEQUENCE [LARGE SCALE GENOMIC DNA]</scope>
    <source>
        <strain evidence="2">CRIB-18</strain>
    </source>
</reference>
<name>A0A090CY38_9BACT</name>
<feature type="transmembrane region" description="Helical" evidence="1">
    <location>
        <begin position="47"/>
        <end position="66"/>
    </location>
</feature>
<dbReference type="PANTHER" id="PTHR35792">
    <property type="entry name" value="GENERAL STRESS PROTEIN"/>
    <property type="match status" value="1"/>
</dbReference>
<sequence>MEKNNHNTLITGAILGGTLGLLAARQLAEKNHHSYDYSEEVSHKGNAALLASACTLLGVGAGLLFAPKSGKELREDITDIVENFQEKTSDLASNITEQGTDFIHNFSDQASDLVEKAKHMAGQVSSGVHKGKRHAKNEAALSETLENAINMANIGFRLWNTLTKGR</sequence>
<dbReference type="Proteomes" id="UP000031552">
    <property type="component" value="Unassembled WGS sequence"/>
</dbReference>
<protein>
    <submittedName>
        <fullName evidence="2">Membrane protein</fullName>
    </submittedName>
</protein>
<keyword evidence="3" id="KW-1185">Reference proteome</keyword>
<gene>
    <name evidence="2" type="ORF">CSEC_0287</name>
</gene>
<accession>A0A090CY38</accession>
<dbReference type="InterPro" id="IPR024623">
    <property type="entry name" value="YtxH"/>
</dbReference>
<dbReference type="EMBL" id="CCEJ010000001">
    <property type="protein sequence ID" value="CDR33126.1"/>
    <property type="molecule type" value="Genomic_DNA"/>
</dbReference>
<proteinExistence type="predicted"/>
<reference evidence="2" key="1">
    <citation type="submission" date="2013-12" db="EMBL/GenBank/DDBJ databases">
        <authorList>
            <person name="Linke B."/>
        </authorList>
    </citation>
    <scope>NUCLEOTIDE SEQUENCE [LARGE SCALE GENOMIC DNA]</scope>
    <source>
        <strain evidence="2">CRIB-18</strain>
    </source>
</reference>
<evidence type="ECO:0000313" key="3">
    <source>
        <dbReference type="Proteomes" id="UP000031552"/>
    </source>
</evidence>
<dbReference type="PANTHER" id="PTHR35792:SF2">
    <property type="entry name" value="GENERAL STRESS PROTEIN"/>
    <property type="match status" value="1"/>
</dbReference>
<keyword evidence="1" id="KW-1133">Transmembrane helix</keyword>
<dbReference type="AlphaFoldDB" id="A0A090CY38"/>
<dbReference type="eggNOG" id="COG4980">
    <property type="taxonomic scope" value="Bacteria"/>
</dbReference>
<dbReference type="OrthoDB" id="121022at2"/>
<dbReference type="InterPro" id="IPR052928">
    <property type="entry name" value="Desiccation-related_membrane"/>
</dbReference>
<evidence type="ECO:0000256" key="1">
    <source>
        <dbReference type="SAM" id="Phobius"/>
    </source>
</evidence>
<keyword evidence="1" id="KW-0472">Membrane</keyword>
<dbReference type="RefSeq" id="WP_041016613.1">
    <property type="nucleotide sequence ID" value="NZ_CCEJ010000001.1"/>
</dbReference>
<evidence type="ECO:0000313" key="2">
    <source>
        <dbReference type="EMBL" id="CDR33126.1"/>
    </source>
</evidence>
<keyword evidence="1" id="KW-0812">Transmembrane</keyword>
<organism evidence="2 3">
    <name type="scientific">Candidatus Criblamydia sequanensis CRIB-18</name>
    <dbReference type="NCBI Taxonomy" id="1437425"/>
    <lineage>
        <taxon>Bacteria</taxon>
        <taxon>Pseudomonadati</taxon>
        <taxon>Chlamydiota</taxon>
        <taxon>Chlamydiia</taxon>
        <taxon>Parachlamydiales</taxon>
        <taxon>Candidatus Criblamydiaceae</taxon>
        <taxon>Candidatus Criblamydia</taxon>
    </lineage>
</organism>